<dbReference type="GO" id="GO:0003968">
    <property type="term" value="F:RNA-directed RNA polymerase activity"/>
    <property type="evidence" value="ECO:0007669"/>
    <property type="project" value="UniProtKB-KW"/>
</dbReference>
<reference evidence="1" key="1">
    <citation type="submission" date="2024-05" db="EMBL/GenBank/DDBJ databases">
        <title>Viral Diversity and Horizontal Gene Transfer Among Viruses in Setosphaeria turcica Population from Northern Corn Leaf Blight of Maize.</title>
        <authorList>
            <person name="Jia J."/>
            <person name="Mu F."/>
        </authorList>
    </citation>
    <scope>NUCLEOTIDE SEQUENCE</scope>
    <source>
        <strain evidence="1">ZZ2</strain>
    </source>
</reference>
<organism evidence="1">
    <name type="scientific">Exserohilum turcicum narnavirus 1</name>
    <dbReference type="NCBI Taxonomy" id="3229034"/>
    <lineage>
        <taxon>Viruses</taxon>
        <taxon>Riboviria</taxon>
        <taxon>Orthornavirae</taxon>
        <taxon>Lenarviricota</taxon>
        <taxon>Amabiliviricetes</taxon>
        <taxon>Wolframvirales</taxon>
        <taxon>Narnaviridae</taxon>
        <taxon>Narnavirus</taxon>
    </lineage>
</organism>
<keyword evidence="1" id="KW-0808">Transferase</keyword>
<keyword evidence="1" id="KW-0548">Nucleotidyltransferase</keyword>
<keyword evidence="1" id="KW-0696">RNA-directed RNA polymerase</keyword>
<name>A0AAU7YCM9_9VIRU</name>
<proteinExistence type="predicted"/>
<evidence type="ECO:0000313" key="1">
    <source>
        <dbReference type="EMBL" id="XBY85591.1"/>
    </source>
</evidence>
<dbReference type="EMBL" id="PP926262">
    <property type="protein sequence ID" value="XBY85591.1"/>
    <property type="molecule type" value="Genomic_RNA"/>
</dbReference>
<sequence length="758" mass="86558">MKLKHYSVLHSSLAYSHIEGCTLYYDRRSKANIVPPSLEHYVRGTHNLYLKQIPSCLTLRKAGSRLSKEVEPFLAEDGFFNLSLDDEGNRSSVLEDALYSDSSEPSQCLEEEDVPTLEKSNSRVIYEDPFRILAGWAFASQYCDEKPKINVWPGGTHRLQDKIAPALCGSDRKHVTWFTQISCHEEKMFLLFNHTHWGHRLQSARHAAKGTDPLRNFANTLFRRISFFVRGLHDPIWTDEERERHADYSVPRNKTYRAQRLLEVLKTVDGLFLQRFLSYPEEIWTWEKYDLFVIQAISLFLTDEFFDGEVTDFSLDEQVTHYEQLKRSRKLFKQVIHLDEPVEGLSTMEDVPRWVHSFLGPAWSRAVRHEGFSRLYLAGTLSQTRGSGTPPPLVVLRSKRKFILSVDSPPPEVTPTEQALFEAALDDVIEAIPDHIFTGLDTKARVTVTGSACWEANRREGGTAQAILDLMAKYENMPIPIRCMDTGNILKFVPKDKCESIGTAVFYACLDEVLHTPVEDLRKVHLTVVREPSKARVVTKGVACLKIVLDTVSKICSYPLKKGIKSSASGMGASHHGWNLFRDFTSEEMYDLLFTEDRERRVEDVFNDHIDRVQRWQDLWFCSTDYQEATDRMVHAFARPVASRWMKKCGIPPLLQGIVLGVCYQPRTVYFTGTGPLSKLGRAVDDQLRTCTLYRGVLMGDPLTKVVLHFSNIISRKIGEGISSGDLFRHFRNASECSEAFLNGIREGLTHTVGIHRQ</sequence>
<protein>
    <submittedName>
        <fullName evidence="1">RNA-dependent RNA polymerase</fullName>
    </submittedName>
</protein>
<accession>A0AAU7YCM9</accession>